<evidence type="ECO:0000313" key="1">
    <source>
        <dbReference type="EMBL" id="SER39393.1"/>
    </source>
</evidence>
<accession>A0A1H9NVL6</accession>
<dbReference type="RefSeq" id="WP_089986650.1">
    <property type="nucleotide sequence ID" value="NZ_FMVP01000014.1"/>
</dbReference>
<reference evidence="1 2" key="1">
    <citation type="submission" date="2016-10" db="EMBL/GenBank/DDBJ databases">
        <authorList>
            <person name="Varghese N."/>
            <person name="Submissions S."/>
        </authorList>
    </citation>
    <scope>NUCLEOTIDE SEQUENCE [LARGE SCALE GENOMIC DNA]</scope>
    <source>
        <strain evidence="1 2">TC-13</strain>
    </source>
</reference>
<name>A0A1H9NVL6_9BACI</name>
<evidence type="ECO:0000313" key="2">
    <source>
        <dbReference type="Proteomes" id="UP000199410"/>
    </source>
</evidence>
<dbReference type="AlphaFoldDB" id="A0A1H9NVL6"/>
<proteinExistence type="predicted"/>
<protein>
    <submittedName>
        <fullName evidence="1">Uncharacterized protein</fullName>
    </submittedName>
</protein>
<gene>
    <name evidence="1" type="ORF">SAMN02787113_03727</name>
</gene>
<dbReference type="EMBL" id="FOEL01000014">
    <property type="protein sequence ID" value="SER39393.1"/>
    <property type="molecule type" value="Genomic_DNA"/>
</dbReference>
<comment type="caution">
    <text evidence="1">The sequence shown here is derived from an EMBL/GenBank/DDBJ whole genome shotgun (WGS) entry which is preliminary data.</text>
</comment>
<dbReference type="Proteomes" id="UP000199410">
    <property type="component" value="Unassembled WGS sequence"/>
</dbReference>
<sequence length="66" mass="7194">MVPLTIGSSSRSRNIYQVVSNTPFVFSFNDDIAWRAAFTSLTYTHSSTGLQGQFVVSGHGFMTDGT</sequence>
<organism evidence="1 2">
    <name type="scientific">Lysinibacillus fusiformis</name>
    <dbReference type="NCBI Taxonomy" id="28031"/>
    <lineage>
        <taxon>Bacteria</taxon>
        <taxon>Bacillati</taxon>
        <taxon>Bacillota</taxon>
        <taxon>Bacilli</taxon>
        <taxon>Bacillales</taxon>
        <taxon>Bacillaceae</taxon>
        <taxon>Lysinibacillus</taxon>
    </lineage>
</organism>